<dbReference type="Gene3D" id="3.90.1200.10">
    <property type="match status" value="1"/>
</dbReference>
<dbReference type="Proteomes" id="UP000695007">
    <property type="component" value="Unplaced"/>
</dbReference>
<accession>A0AAJ7DZD8</accession>
<keyword evidence="2" id="KW-1185">Reference proteome</keyword>
<sequence>MSAIEDKELEKIVLQCAAPGAKIVGYRLEPFSSTRSGIMGNHYSLSIELEEVSSKRRTLGFFVKRLPEWSNLRDSVFDELAFYEEIKFYSHVHPDMRGSAKWSPACHFAMSDTLVLEDLRSQGYATRSSSIYDEATLSAAVTTLAHFHASSIVAERRLAKTLDRAYPEAFREKIFTDVGKGGRSTKLGFHTLELLAERFQLDGAEVPRILKRIYELVKPIAGGCNTLCHGDLWRGNILFKDSVDGPECLLVDFQMLRYASPCLDLAMLLYVHANPETRARSECLMLERYCATFREAVGEVGTDVPDCRRIMEDYRARRIVGMACAALRWPAAVVANLGDSRALESWYFGSRIETYCSLMDADRVFEATMRACLVELIDEGKRIANYEFAEH</sequence>
<dbReference type="InterPro" id="IPR004119">
    <property type="entry name" value="EcKL"/>
</dbReference>
<dbReference type="SMART" id="SM00587">
    <property type="entry name" value="CHK"/>
    <property type="match status" value="1"/>
</dbReference>
<evidence type="ECO:0000259" key="1">
    <source>
        <dbReference type="SMART" id="SM00587"/>
    </source>
</evidence>
<protein>
    <submittedName>
        <fullName evidence="3">Uncharacterized protein LOC105365542</fullName>
    </submittedName>
</protein>
<dbReference type="KEGG" id="csol:105365542"/>
<proteinExistence type="predicted"/>
<dbReference type="PANTHER" id="PTHR11012">
    <property type="entry name" value="PROTEIN KINASE-LIKE DOMAIN-CONTAINING"/>
    <property type="match status" value="1"/>
</dbReference>
<reference evidence="3" key="1">
    <citation type="submission" date="2025-08" db="UniProtKB">
        <authorList>
            <consortium name="RefSeq"/>
        </authorList>
    </citation>
    <scope>IDENTIFICATION</scope>
</reference>
<feature type="domain" description="CHK kinase-like" evidence="1">
    <location>
        <begin position="114"/>
        <end position="299"/>
    </location>
</feature>
<name>A0AAJ7DZD8_9HYME</name>
<dbReference type="InterPro" id="IPR011009">
    <property type="entry name" value="Kinase-like_dom_sf"/>
</dbReference>
<organism evidence="2 3">
    <name type="scientific">Ceratosolen solmsi marchali</name>
    <dbReference type="NCBI Taxonomy" id="326594"/>
    <lineage>
        <taxon>Eukaryota</taxon>
        <taxon>Metazoa</taxon>
        <taxon>Ecdysozoa</taxon>
        <taxon>Arthropoda</taxon>
        <taxon>Hexapoda</taxon>
        <taxon>Insecta</taxon>
        <taxon>Pterygota</taxon>
        <taxon>Neoptera</taxon>
        <taxon>Endopterygota</taxon>
        <taxon>Hymenoptera</taxon>
        <taxon>Apocrita</taxon>
        <taxon>Proctotrupomorpha</taxon>
        <taxon>Chalcidoidea</taxon>
        <taxon>Agaonidae</taxon>
        <taxon>Agaoninae</taxon>
        <taxon>Ceratosolen</taxon>
    </lineage>
</organism>
<dbReference type="AlphaFoldDB" id="A0AAJ7DZD8"/>
<dbReference type="RefSeq" id="XP_011502037.1">
    <property type="nucleotide sequence ID" value="XM_011503735.1"/>
</dbReference>
<dbReference type="GeneID" id="105365542"/>
<dbReference type="InterPro" id="IPR015897">
    <property type="entry name" value="CHK_kinase-like"/>
</dbReference>
<evidence type="ECO:0000313" key="2">
    <source>
        <dbReference type="Proteomes" id="UP000695007"/>
    </source>
</evidence>
<evidence type="ECO:0000313" key="3">
    <source>
        <dbReference type="RefSeq" id="XP_011502037.1"/>
    </source>
</evidence>
<gene>
    <name evidence="3" type="primary">LOC105365542</name>
</gene>
<dbReference type="SUPFAM" id="SSF56112">
    <property type="entry name" value="Protein kinase-like (PK-like)"/>
    <property type="match status" value="1"/>
</dbReference>
<dbReference type="PANTHER" id="PTHR11012:SF48">
    <property type="entry name" value="CHK KINASE-LIKE DOMAIN-CONTAINING PROTEIN-RELATED"/>
    <property type="match status" value="1"/>
</dbReference>
<dbReference type="Pfam" id="PF02958">
    <property type="entry name" value="EcKL"/>
    <property type="match status" value="1"/>
</dbReference>